<feature type="domain" description="Ubiquitin-like" evidence="2">
    <location>
        <begin position="1"/>
        <end position="72"/>
    </location>
</feature>
<dbReference type="Pfam" id="PF11976">
    <property type="entry name" value="Rad60-SLD"/>
    <property type="match status" value="1"/>
</dbReference>
<dbReference type="PROSITE" id="PS50053">
    <property type="entry name" value="UBIQUITIN_2"/>
    <property type="match status" value="1"/>
</dbReference>
<dbReference type="PANTHER" id="PTHR10562">
    <property type="entry name" value="SMALL UBIQUITIN-RELATED MODIFIER"/>
    <property type="match status" value="1"/>
</dbReference>
<name>A0A0M4EIG6_DROBS</name>
<dbReference type="InterPro" id="IPR029071">
    <property type="entry name" value="Ubiquitin-like_domsf"/>
</dbReference>
<dbReference type="Gene3D" id="3.10.20.90">
    <property type="entry name" value="Phosphatidylinositol 3-kinase Catalytic Subunit, Chain A, domain 1"/>
    <property type="match status" value="1"/>
</dbReference>
<evidence type="ECO:0000259" key="2">
    <source>
        <dbReference type="PROSITE" id="PS50053"/>
    </source>
</evidence>
<dbReference type="SUPFAM" id="SSF54236">
    <property type="entry name" value="Ubiquitin-like"/>
    <property type="match status" value="1"/>
</dbReference>
<reference evidence="3 4" key="1">
    <citation type="submission" date="2015-08" db="EMBL/GenBank/DDBJ databases">
        <title>Ancestral chromatin configuration constrains chromatin evolution on differentiating sex chromosomes in Drosophila.</title>
        <authorList>
            <person name="Zhou Q."/>
            <person name="Bachtrog D."/>
        </authorList>
    </citation>
    <scope>NUCLEOTIDE SEQUENCE [LARGE SCALE GENOMIC DNA]</scope>
    <source>
        <tissue evidence="3">Whole larvae</tissue>
    </source>
</reference>
<dbReference type="AlphaFoldDB" id="A0A0M4EIG6"/>
<evidence type="ECO:0000313" key="4">
    <source>
        <dbReference type="Proteomes" id="UP000494163"/>
    </source>
</evidence>
<dbReference type="InterPro" id="IPR000626">
    <property type="entry name" value="Ubiquitin-like_dom"/>
</dbReference>
<accession>A0A0M4EIG6</accession>
<organism evidence="3 4">
    <name type="scientific">Drosophila busckii</name>
    <name type="common">Fruit fly</name>
    <dbReference type="NCBI Taxonomy" id="30019"/>
    <lineage>
        <taxon>Eukaryota</taxon>
        <taxon>Metazoa</taxon>
        <taxon>Ecdysozoa</taxon>
        <taxon>Arthropoda</taxon>
        <taxon>Hexapoda</taxon>
        <taxon>Insecta</taxon>
        <taxon>Pterygota</taxon>
        <taxon>Neoptera</taxon>
        <taxon>Endopterygota</taxon>
        <taxon>Diptera</taxon>
        <taxon>Brachycera</taxon>
        <taxon>Muscomorpha</taxon>
        <taxon>Ephydroidea</taxon>
        <taxon>Drosophilidae</taxon>
        <taxon>Drosophila</taxon>
    </lineage>
</organism>
<gene>
    <name evidence="3" type="ORF">Dbus_chr2Rg2139</name>
</gene>
<keyword evidence="4" id="KW-1185">Reference proteome</keyword>
<dbReference type="OMA" id="KDAYCSQ"/>
<dbReference type="Proteomes" id="UP000494163">
    <property type="component" value="Chromosome 2R"/>
</dbReference>
<evidence type="ECO:0000313" key="3">
    <source>
        <dbReference type="EMBL" id="ALC42560.1"/>
    </source>
</evidence>
<dbReference type="EMBL" id="CP012524">
    <property type="protein sequence ID" value="ALC42560.1"/>
    <property type="molecule type" value="Genomic_DNA"/>
</dbReference>
<proteinExistence type="inferred from homology"/>
<comment type="similarity">
    <text evidence="1">Belongs to the ubiquitin family. SUMO subfamily.</text>
</comment>
<protein>
    <submittedName>
        <fullName evidence="3">Maker126</fullName>
    </submittedName>
</protein>
<sequence>MQSAERDVVVFRIRRQMPMGKLKDAYCSHMGMSKELTYLSFDGQRINDNETAITLELLEDDMLEVLMKRQNDAGDSIE</sequence>
<dbReference type="STRING" id="30019.A0A0M4EIG6"/>
<evidence type="ECO:0000256" key="1">
    <source>
        <dbReference type="ARBA" id="ARBA00009185"/>
    </source>
</evidence>
<dbReference type="InterPro" id="IPR022617">
    <property type="entry name" value="Rad60/SUMO-like_dom"/>
</dbReference>
<dbReference type="OrthoDB" id="442921at2759"/>